<protein>
    <submittedName>
        <fullName evidence="1">Uncharacterized protein</fullName>
    </submittedName>
</protein>
<evidence type="ECO:0000313" key="1">
    <source>
        <dbReference type="EMBL" id="CAD1836441.1"/>
    </source>
</evidence>
<name>A0A6V7Q080_ANACO</name>
<reference evidence="1" key="1">
    <citation type="submission" date="2020-07" db="EMBL/GenBank/DDBJ databases">
        <authorList>
            <person name="Lin J."/>
        </authorList>
    </citation>
    <scope>NUCLEOTIDE SEQUENCE</scope>
</reference>
<gene>
    <name evidence="1" type="ORF">CB5_LOCUS19652</name>
</gene>
<dbReference type="EMBL" id="LR862131">
    <property type="protein sequence ID" value="CAD1836441.1"/>
    <property type="molecule type" value="Genomic_DNA"/>
</dbReference>
<dbReference type="AlphaFoldDB" id="A0A6V7Q080"/>
<sequence length="141" mass="15911">MGVNRSASAKLFPSRRSIRFAAKNMGAKNSTLQRAQEIMCKKLKMVRFAAKAARLSSSISATSSSVNPAIPLNPEEIQLILATCGVFDKEAGTSRVQVYYYRILYSQYQVFCDLPSRNQTFQYHPLQAMVLLWLSILRLQN</sequence>
<accession>A0A6V7Q080</accession>
<proteinExistence type="predicted"/>
<organism evidence="1">
    <name type="scientific">Ananas comosus var. bracteatus</name>
    <name type="common">red pineapple</name>
    <dbReference type="NCBI Taxonomy" id="296719"/>
    <lineage>
        <taxon>Eukaryota</taxon>
        <taxon>Viridiplantae</taxon>
        <taxon>Streptophyta</taxon>
        <taxon>Embryophyta</taxon>
        <taxon>Tracheophyta</taxon>
        <taxon>Spermatophyta</taxon>
        <taxon>Magnoliopsida</taxon>
        <taxon>Liliopsida</taxon>
        <taxon>Poales</taxon>
        <taxon>Bromeliaceae</taxon>
        <taxon>Bromelioideae</taxon>
        <taxon>Ananas</taxon>
    </lineage>
</organism>